<dbReference type="InterPro" id="IPR018181">
    <property type="entry name" value="Heat_shock_70_CS"/>
</dbReference>
<proteinExistence type="inferred from homology"/>
<dbReference type="AlphaFoldDB" id="D8LYB8"/>
<keyword evidence="1 3" id="KW-0547">Nucleotide-binding</keyword>
<evidence type="ECO:0000256" key="1">
    <source>
        <dbReference type="ARBA" id="ARBA00022741"/>
    </source>
</evidence>
<reference evidence="4" key="1">
    <citation type="submission" date="2010-02" db="EMBL/GenBank/DDBJ databases">
        <title>Sequencing and annotation of the Blastocystis hominis genome.</title>
        <authorList>
            <person name="Wincker P."/>
        </authorList>
    </citation>
    <scope>NUCLEOTIDE SEQUENCE</scope>
    <source>
        <strain evidence="4">Singapore isolate B</strain>
    </source>
</reference>
<protein>
    <recommendedName>
        <fullName evidence="6">Heat shock protein 70</fullName>
    </recommendedName>
</protein>
<keyword evidence="5" id="KW-1185">Reference proteome</keyword>
<comment type="similarity">
    <text evidence="3">Belongs to the heat shock protein 70 family.</text>
</comment>
<dbReference type="InterPro" id="IPR043129">
    <property type="entry name" value="ATPase_NBD"/>
</dbReference>
<evidence type="ECO:0000313" key="4">
    <source>
        <dbReference type="EMBL" id="CBK20573.2"/>
    </source>
</evidence>
<gene>
    <name evidence="4" type="ORF">GSBLH_T00000880001</name>
</gene>
<dbReference type="GO" id="GO:0140662">
    <property type="term" value="F:ATP-dependent protein folding chaperone"/>
    <property type="evidence" value="ECO:0007669"/>
    <property type="project" value="InterPro"/>
</dbReference>
<name>D8LYB8_BLAHO</name>
<dbReference type="PRINTS" id="PR00301">
    <property type="entry name" value="HEATSHOCK70"/>
</dbReference>
<evidence type="ECO:0000313" key="5">
    <source>
        <dbReference type="Proteomes" id="UP000008312"/>
    </source>
</evidence>
<dbReference type="InterPro" id="IPR013126">
    <property type="entry name" value="Hsp_70_fam"/>
</dbReference>
<dbReference type="Pfam" id="PF00012">
    <property type="entry name" value="HSP70"/>
    <property type="match status" value="1"/>
</dbReference>
<dbReference type="SUPFAM" id="SSF100920">
    <property type="entry name" value="Heat shock protein 70kD (HSP70), peptide-binding domain"/>
    <property type="match status" value="1"/>
</dbReference>
<dbReference type="GO" id="GO:0005524">
    <property type="term" value="F:ATP binding"/>
    <property type="evidence" value="ECO:0007669"/>
    <property type="project" value="UniProtKB-KW"/>
</dbReference>
<dbReference type="Gene3D" id="3.30.420.40">
    <property type="match status" value="2"/>
</dbReference>
<dbReference type="Proteomes" id="UP000008312">
    <property type="component" value="Unassembled WGS sequence"/>
</dbReference>
<dbReference type="GeneID" id="24918168"/>
<evidence type="ECO:0008006" key="6">
    <source>
        <dbReference type="Google" id="ProtNLM"/>
    </source>
</evidence>
<dbReference type="InterPro" id="IPR029047">
    <property type="entry name" value="HSP70_peptide-bd_sf"/>
</dbReference>
<dbReference type="RefSeq" id="XP_012894621.1">
    <property type="nucleotide sequence ID" value="XM_013039167.1"/>
</dbReference>
<dbReference type="PANTHER" id="PTHR19375">
    <property type="entry name" value="HEAT SHOCK PROTEIN 70KDA"/>
    <property type="match status" value="1"/>
</dbReference>
<organism evidence="4">
    <name type="scientific">Blastocystis hominis</name>
    <dbReference type="NCBI Taxonomy" id="12968"/>
    <lineage>
        <taxon>Eukaryota</taxon>
        <taxon>Sar</taxon>
        <taxon>Stramenopiles</taxon>
        <taxon>Bigyra</taxon>
        <taxon>Opalozoa</taxon>
        <taxon>Opalinata</taxon>
        <taxon>Blastocystidae</taxon>
        <taxon>Blastocystis</taxon>
    </lineage>
</organism>
<sequence length="505" mass="55835">MDHTLAIDFGTSNSAAYIFKRKMEVLTDSNGNYLFPSYVMYNGDVAVIGNIAKINLGKPGKYVVASVKRLIGLRYEDYEKMDQKNIFGCEVVRGEDGYPRFVVNNQGGLRSCIEVASEIFKAIKKRADYYGSPNVYDEAYLTIPANFDARQCKAIKLAATLAGLTVRKLIAEPTAAALSYVLNSDLTFLPQEKMIVYDFGGGTFDASLLTYDESSGIQVLGENGDNHCGGNDVDLALCEYIQNTVREEEHIELIPPSKSARRKSSRLRSITDIDLSEVNDALDTFTITAATLGVIINPIIKRTIDCVVRLLENNDLQPGNISYVFLVGGSSKLASVTKSLQTLFGSSCQFPSVDPDHCVAFGAMCLLHSDCTNPKALQKSLSTSYGLGIGNGQVLIMLKKGCTLPLTSRYYTFTTTVERQQQVNMKIYQHSGNVDLTERFSMVSEKNCHYIFDLELSLLKKRIVAPAMIDITFSFDIGGVLCVRCFRHDNQELLYNEVFEPLSGT</sequence>
<dbReference type="OrthoDB" id="200635at2759"/>
<dbReference type="Gene3D" id="3.90.640.10">
    <property type="entry name" value="Actin, Chain A, domain 4"/>
    <property type="match status" value="1"/>
</dbReference>
<keyword evidence="2 3" id="KW-0067">ATP-binding</keyword>
<evidence type="ECO:0000256" key="2">
    <source>
        <dbReference type="ARBA" id="ARBA00022840"/>
    </source>
</evidence>
<evidence type="ECO:0000256" key="3">
    <source>
        <dbReference type="RuleBase" id="RU003322"/>
    </source>
</evidence>
<dbReference type="SUPFAM" id="SSF53067">
    <property type="entry name" value="Actin-like ATPase domain"/>
    <property type="match status" value="2"/>
</dbReference>
<accession>D8LYB8</accession>
<dbReference type="EMBL" id="FN668639">
    <property type="protein sequence ID" value="CBK20573.2"/>
    <property type="molecule type" value="Genomic_DNA"/>
</dbReference>
<dbReference type="InParanoid" id="D8LYB8"/>
<dbReference type="Gene3D" id="2.60.34.10">
    <property type="entry name" value="Substrate Binding Domain Of DNAk, Chain A, domain 1"/>
    <property type="match status" value="1"/>
</dbReference>
<dbReference type="PROSITE" id="PS00329">
    <property type="entry name" value="HSP70_2"/>
    <property type="match status" value="1"/>
</dbReference>